<reference evidence="3" key="1">
    <citation type="submission" date="2020-10" db="EMBL/GenBank/DDBJ databases">
        <authorList>
            <person name="Gilroy R."/>
        </authorList>
    </citation>
    <scope>NUCLEOTIDE SEQUENCE</scope>
    <source>
        <strain evidence="3">ChiGjej1B1-24693</strain>
    </source>
</reference>
<keyword evidence="1" id="KW-0812">Transmembrane</keyword>
<keyword evidence="1" id="KW-1133">Transmembrane helix</keyword>
<dbReference type="EMBL" id="DVLP01000095">
    <property type="protein sequence ID" value="HIT74609.1"/>
    <property type="molecule type" value="Genomic_DNA"/>
</dbReference>
<accession>A0A9D1GWF8</accession>
<dbReference type="Proteomes" id="UP000886842">
    <property type="component" value="Unassembled WGS sequence"/>
</dbReference>
<dbReference type="InterPro" id="IPR050491">
    <property type="entry name" value="AmpC-like"/>
</dbReference>
<dbReference type="Gene3D" id="3.40.710.10">
    <property type="entry name" value="DD-peptidase/beta-lactamase superfamily"/>
    <property type="match status" value="1"/>
</dbReference>
<feature type="transmembrane region" description="Helical" evidence="1">
    <location>
        <begin position="382"/>
        <end position="403"/>
    </location>
</feature>
<dbReference type="InterPro" id="IPR012338">
    <property type="entry name" value="Beta-lactam/transpept-like"/>
</dbReference>
<feature type="domain" description="Beta-lactamase-related" evidence="2">
    <location>
        <begin position="55"/>
        <end position="351"/>
    </location>
</feature>
<dbReference type="InterPro" id="IPR001466">
    <property type="entry name" value="Beta-lactam-related"/>
</dbReference>
<comment type="caution">
    <text evidence="3">The sequence shown here is derived from an EMBL/GenBank/DDBJ whole genome shotgun (WGS) entry which is preliminary data.</text>
</comment>
<dbReference type="PANTHER" id="PTHR46825">
    <property type="entry name" value="D-ALANYL-D-ALANINE-CARBOXYPEPTIDASE/ENDOPEPTIDASE AMPH"/>
    <property type="match status" value="1"/>
</dbReference>
<keyword evidence="1" id="KW-0472">Membrane</keyword>
<evidence type="ECO:0000313" key="3">
    <source>
        <dbReference type="EMBL" id="HIT74609.1"/>
    </source>
</evidence>
<gene>
    <name evidence="3" type="ORF">IAA98_03405</name>
</gene>
<proteinExistence type="predicted"/>
<organism evidence="3 4">
    <name type="scientific">Candidatus Avipropionibacterium avicola</name>
    <dbReference type="NCBI Taxonomy" id="2840701"/>
    <lineage>
        <taxon>Bacteria</taxon>
        <taxon>Bacillati</taxon>
        <taxon>Actinomycetota</taxon>
        <taxon>Actinomycetes</taxon>
        <taxon>Propionibacteriales</taxon>
        <taxon>Propionibacteriaceae</taxon>
        <taxon>Propionibacteriaceae incertae sedis</taxon>
        <taxon>Candidatus Avipropionibacterium</taxon>
    </lineage>
</organism>
<sequence length="483" mass="50845">MSGWTWRRRALLAVVVSAVLMVTGVVLVMVNTHPGAVPDQGTPGDRAVGVTQASLQAQGNPTSVVVQFHEGQVAADSAEADAPMRIGSISKVITATMAVRLVDRGQLDLDTPVVELVPWFRTADGRQDEITVRHLLNQTSGLPTWAGQVDLTEPETTVVDRVRQLAEVSLDSDPGTTFHYSNKNFALLHLVIEAATGMSYGDVLRTEVVEPLGLTGTTADPATVPGEVDLDRGEIPLFGAHLPYRVPHFPGAVADGYLVSTASDLAVLFDAVASDEGRGATFLSERTRTAMLTPPAEVAPDPYYGTTYGLGIRVSPDGSVWHEGELSNVQADVGIVPTSRDGLIVITQHHGHLFAGDAPFLAGMAALVGDRAEVDDGDYRSVALWMVAVAALTLGLIAADLTRWRRLRSRGPARRLLASTVPRLALAAALTVGTFLGVGAMLGLPGPAPFGLVWSAAPDLTAIVLGSSLYLVVSAVTVLPRSG</sequence>
<feature type="transmembrane region" description="Helical" evidence="1">
    <location>
        <begin position="424"/>
        <end position="448"/>
    </location>
</feature>
<name>A0A9D1GWF8_9ACTN</name>
<keyword evidence="3" id="KW-0378">Hydrolase</keyword>
<reference evidence="3" key="2">
    <citation type="journal article" date="2021" name="PeerJ">
        <title>Extensive microbial diversity within the chicken gut microbiome revealed by metagenomics and culture.</title>
        <authorList>
            <person name="Gilroy R."/>
            <person name="Ravi A."/>
            <person name="Getino M."/>
            <person name="Pursley I."/>
            <person name="Horton D.L."/>
            <person name="Alikhan N.F."/>
            <person name="Baker D."/>
            <person name="Gharbi K."/>
            <person name="Hall N."/>
            <person name="Watson M."/>
            <person name="Adriaenssens E.M."/>
            <person name="Foster-Nyarko E."/>
            <person name="Jarju S."/>
            <person name="Secka A."/>
            <person name="Antonio M."/>
            <person name="Oren A."/>
            <person name="Chaudhuri R.R."/>
            <person name="La Ragione R."/>
            <person name="Hildebrand F."/>
            <person name="Pallen M.J."/>
        </authorList>
    </citation>
    <scope>NUCLEOTIDE SEQUENCE</scope>
    <source>
        <strain evidence="3">ChiGjej1B1-24693</strain>
    </source>
</reference>
<evidence type="ECO:0000256" key="1">
    <source>
        <dbReference type="SAM" id="Phobius"/>
    </source>
</evidence>
<feature type="transmembrane region" description="Helical" evidence="1">
    <location>
        <begin position="460"/>
        <end position="479"/>
    </location>
</feature>
<dbReference type="SUPFAM" id="SSF56601">
    <property type="entry name" value="beta-lactamase/transpeptidase-like"/>
    <property type="match status" value="1"/>
</dbReference>
<evidence type="ECO:0000259" key="2">
    <source>
        <dbReference type="Pfam" id="PF00144"/>
    </source>
</evidence>
<evidence type="ECO:0000313" key="4">
    <source>
        <dbReference type="Proteomes" id="UP000886842"/>
    </source>
</evidence>
<dbReference type="AlphaFoldDB" id="A0A9D1GWF8"/>
<dbReference type="GO" id="GO:0016787">
    <property type="term" value="F:hydrolase activity"/>
    <property type="evidence" value="ECO:0007669"/>
    <property type="project" value="UniProtKB-KW"/>
</dbReference>
<dbReference type="Pfam" id="PF00144">
    <property type="entry name" value="Beta-lactamase"/>
    <property type="match status" value="1"/>
</dbReference>
<protein>
    <submittedName>
        <fullName evidence="3">Serine hydrolase</fullName>
    </submittedName>
</protein>
<dbReference type="PANTHER" id="PTHR46825:SF9">
    <property type="entry name" value="BETA-LACTAMASE-RELATED DOMAIN-CONTAINING PROTEIN"/>
    <property type="match status" value="1"/>
</dbReference>